<name>A0A078S0C1_BACUN</name>
<gene>
    <name evidence="1" type="ORF">M094_0873</name>
</gene>
<reference evidence="1 2" key="1">
    <citation type="submission" date="2014-04" db="EMBL/GenBank/DDBJ databases">
        <authorList>
            <person name="Sears C."/>
            <person name="Carroll K."/>
            <person name="Sack B.R."/>
            <person name="Qadri F."/>
            <person name="Myers L.L."/>
            <person name="Chung G.-T."/>
            <person name="Escheverria P."/>
            <person name="Fraser C.M."/>
            <person name="Sadzewicz L."/>
            <person name="Shefchek K.A."/>
            <person name="Tallon L."/>
            <person name="Das S.P."/>
            <person name="Daugherty S."/>
            <person name="Mongodin E.F."/>
        </authorList>
    </citation>
    <scope>NUCLEOTIDE SEQUENCE [LARGE SCALE GENOMIC DNA]</scope>
    <source>
        <strain evidence="1 2">3978 T3 ii</strain>
    </source>
</reference>
<dbReference type="AlphaFoldDB" id="A0A078S0C1"/>
<evidence type="ECO:0000313" key="2">
    <source>
        <dbReference type="Proteomes" id="UP000028013"/>
    </source>
</evidence>
<dbReference type="Proteomes" id="UP000028013">
    <property type="component" value="Unassembled WGS sequence"/>
</dbReference>
<organism evidence="1 2">
    <name type="scientific">Bacteroides uniformis str. 3978 T3 ii</name>
    <dbReference type="NCBI Taxonomy" id="1339349"/>
    <lineage>
        <taxon>Bacteria</taxon>
        <taxon>Pseudomonadati</taxon>
        <taxon>Bacteroidota</taxon>
        <taxon>Bacteroidia</taxon>
        <taxon>Bacteroidales</taxon>
        <taxon>Bacteroidaceae</taxon>
        <taxon>Bacteroides</taxon>
    </lineage>
</organism>
<evidence type="ECO:0000313" key="1">
    <source>
        <dbReference type="EMBL" id="KDS50974.1"/>
    </source>
</evidence>
<sequence>MLLFRQGCSPGALNSLHTLGIQSLADTLCRIRQALCPSCQQIFCSHSLPNR</sequence>
<protein>
    <submittedName>
        <fullName evidence="1">Uncharacterized protein</fullName>
    </submittedName>
</protein>
<proteinExistence type="predicted"/>
<accession>A0A078S0C1</accession>
<comment type="caution">
    <text evidence="1">The sequence shown here is derived from an EMBL/GenBank/DDBJ whole genome shotgun (WGS) entry which is preliminary data.</text>
</comment>
<dbReference type="EMBL" id="JNHN01000172">
    <property type="protein sequence ID" value="KDS50974.1"/>
    <property type="molecule type" value="Genomic_DNA"/>
</dbReference>
<dbReference type="PATRIC" id="fig|1339349.3.peg.2107"/>